<organism evidence="1">
    <name type="scientific">Rhizophora mucronata</name>
    <name type="common">Asiatic mangrove</name>
    <dbReference type="NCBI Taxonomy" id="61149"/>
    <lineage>
        <taxon>Eukaryota</taxon>
        <taxon>Viridiplantae</taxon>
        <taxon>Streptophyta</taxon>
        <taxon>Embryophyta</taxon>
        <taxon>Tracheophyta</taxon>
        <taxon>Spermatophyta</taxon>
        <taxon>Magnoliopsida</taxon>
        <taxon>eudicotyledons</taxon>
        <taxon>Gunneridae</taxon>
        <taxon>Pentapetalae</taxon>
        <taxon>rosids</taxon>
        <taxon>fabids</taxon>
        <taxon>Malpighiales</taxon>
        <taxon>Rhizophoraceae</taxon>
        <taxon>Rhizophora</taxon>
    </lineage>
</organism>
<protein>
    <submittedName>
        <fullName evidence="1">Uncharacterized protein</fullName>
    </submittedName>
</protein>
<sequence>MNPSMRSMSVISHLCVFVVVPSHT</sequence>
<dbReference type="EMBL" id="GGEC01085382">
    <property type="protein sequence ID" value="MBX65866.1"/>
    <property type="molecule type" value="Transcribed_RNA"/>
</dbReference>
<accession>A0A2P2QG00</accession>
<reference evidence="1" key="1">
    <citation type="submission" date="2018-02" db="EMBL/GenBank/DDBJ databases">
        <title>Rhizophora mucronata_Transcriptome.</title>
        <authorList>
            <person name="Meera S.P."/>
            <person name="Sreeshan A."/>
            <person name="Augustine A."/>
        </authorList>
    </citation>
    <scope>NUCLEOTIDE SEQUENCE</scope>
    <source>
        <tissue evidence="1">Leaf</tissue>
    </source>
</reference>
<evidence type="ECO:0000313" key="1">
    <source>
        <dbReference type="EMBL" id="MBX65866.1"/>
    </source>
</evidence>
<name>A0A2P2QG00_RHIMU</name>
<proteinExistence type="predicted"/>
<dbReference type="AlphaFoldDB" id="A0A2P2QG00"/>